<reference evidence="1 2" key="1">
    <citation type="submission" date="2019-08" db="EMBL/GenBank/DDBJ databases">
        <title>Whole genome of Aphis craccivora.</title>
        <authorList>
            <person name="Voronova N.V."/>
            <person name="Shulinski R.S."/>
            <person name="Bandarenka Y.V."/>
            <person name="Zhorov D.G."/>
            <person name="Warner D."/>
        </authorList>
    </citation>
    <scope>NUCLEOTIDE SEQUENCE [LARGE SCALE GENOMIC DNA]</scope>
    <source>
        <strain evidence="1">180601</strain>
        <tissue evidence="1">Whole Body</tissue>
    </source>
</reference>
<gene>
    <name evidence="1" type="ORF">FWK35_00012906</name>
</gene>
<evidence type="ECO:0000313" key="1">
    <source>
        <dbReference type="EMBL" id="KAF0766465.1"/>
    </source>
</evidence>
<dbReference type="EMBL" id="VUJU01001188">
    <property type="protein sequence ID" value="KAF0766465.1"/>
    <property type="molecule type" value="Genomic_DNA"/>
</dbReference>
<protein>
    <submittedName>
        <fullName evidence="1">Uncharacterized protein</fullName>
    </submittedName>
</protein>
<organism evidence="1 2">
    <name type="scientific">Aphis craccivora</name>
    <name type="common">Cowpea aphid</name>
    <dbReference type="NCBI Taxonomy" id="307492"/>
    <lineage>
        <taxon>Eukaryota</taxon>
        <taxon>Metazoa</taxon>
        <taxon>Ecdysozoa</taxon>
        <taxon>Arthropoda</taxon>
        <taxon>Hexapoda</taxon>
        <taxon>Insecta</taxon>
        <taxon>Pterygota</taxon>
        <taxon>Neoptera</taxon>
        <taxon>Paraneoptera</taxon>
        <taxon>Hemiptera</taxon>
        <taxon>Sternorrhyncha</taxon>
        <taxon>Aphidomorpha</taxon>
        <taxon>Aphidoidea</taxon>
        <taxon>Aphididae</taxon>
        <taxon>Aphidini</taxon>
        <taxon>Aphis</taxon>
        <taxon>Aphis</taxon>
    </lineage>
</organism>
<proteinExistence type="predicted"/>
<accession>A0A6G0Z6V2</accession>
<comment type="caution">
    <text evidence="1">The sequence shown here is derived from an EMBL/GenBank/DDBJ whole genome shotgun (WGS) entry which is preliminary data.</text>
</comment>
<dbReference type="AlphaFoldDB" id="A0A6G0Z6V2"/>
<keyword evidence="2" id="KW-1185">Reference proteome</keyword>
<dbReference type="Proteomes" id="UP000478052">
    <property type="component" value="Unassembled WGS sequence"/>
</dbReference>
<evidence type="ECO:0000313" key="2">
    <source>
        <dbReference type="Proteomes" id="UP000478052"/>
    </source>
</evidence>
<sequence length="81" mass="9398">MHIYFRKITTKRRTLIPGRGTSELGEDGYLLMQTIIPTEPQQPTELMEKNNPKKLKLTQSCQLSTKYTPIIPKVIVRRKSI</sequence>
<name>A0A6G0Z6V2_APHCR</name>